<organism evidence="2 3">
    <name type="scientific">Alkalibaculum sporogenes</name>
    <dbReference type="NCBI Taxonomy" id="2655001"/>
    <lineage>
        <taxon>Bacteria</taxon>
        <taxon>Bacillati</taxon>
        <taxon>Bacillota</taxon>
        <taxon>Clostridia</taxon>
        <taxon>Eubacteriales</taxon>
        <taxon>Eubacteriaceae</taxon>
        <taxon>Alkalibaculum</taxon>
    </lineage>
</organism>
<feature type="transmembrane region" description="Helical" evidence="1">
    <location>
        <begin position="88"/>
        <end position="107"/>
    </location>
</feature>
<dbReference type="Pfam" id="PF13630">
    <property type="entry name" value="SdpI"/>
    <property type="match status" value="1"/>
</dbReference>
<keyword evidence="1" id="KW-1133">Transmembrane helix</keyword>
<name>A0A6A7K4F8_9FIRM</name>
<evidence type="ECO:0000313" key="2">
    <source>
        <dbReference type="EMBL" id="MPW24346.1"/>
    </source>
</evidence>
<proteinExistence type="predicted"/>
<keyword evidence="1" id="KW-0472">Membrane</keyword>
<feature type="transmembrane region" description="Helical" evidence="1">
    <location>
        <begin position="6"/>
        <end position="24"/>
    </location>
</feature>
<keyword evidence="3" id="KW-1185">Reference proteome</keyword>
<comment type="caution">
    <text evidence="2">The sequence shown here is derived from an EMBL/GenBank/DDBJ whole genome shotgun (WGS) entry which is preliminary data.</text>
</comment>
<feature type="transmembrane region" description="Helical" evidence="1">
    <location>
        <begin position="60"/>
        <end position="82"/>
    </location>
</feature>
<evidence type="ECO:0000313" key="3">
    <source>
        <dbReference type="Proteomes" id="UP000440004"/>
    </source>
</evidence>
<reference evidence="2 3" key="1">
    <citation type="submission" date="2019-10" db="EMBL/GenBank/DDBJ databases">
        <title>Alkalibaculum tamaniensis sp.nov., a new alkaliphilic acetogen, isolated on methoxylated aromatics from a mud volcano.</title>
        <authorList>
            <person name="Khomyakova M.A."/>
            <person name="Merkel A.Y."/>
            <person name="Bonch-Osmolovskaya E.A."/>
            <person name="Slobodkin A.I."/>
        </authorList>
    </citation>
    <scope>NUCLEOTIDE SEQUENCE [LARGE SCALE GENOMIC DNA]</scope>
    <source>
        <strain evidence="2 3">M08DMB</strain>
    </source>
</reference>
<accession>A0A6A7K4F8</accession>
<protein>
    <recommendedName>
        <fullName evidence="4">SdpI family protein</fullName>
    </recommendedName>
</protein>
<keyword evidence="1" id="KW-0812">Transmembrane</keyword>
<dbReference type="AlphaFoldDB" id="A0A6A7K4F8"/>
<evidence type="ECO:0008006" key="4">
    <source>
        <dbReference type="Google" id="ProtNLM"/>
    </source>
</evidence>
<gene>
    <name evidence="2" type="ORF">GC105_00880</name>
</gene>
<sequence>MDVEIKFLWVYLWPILLFLTGVILSKSSPTKINSIFGYRTKRASLSNETWSYANLRLGKLSLIFGGILLYVSIFSEIIRYFNLQENDYINIHAYSGLLVWPICIFIIQRELRQKFDDNGKEKD</sequence>
<dbReference type="InterPro" id="IPR025962">
    <property type="entry name" value="SdpI/YhfL"/>
</dbReference>
<dbReference type="Proteomes" id="UP000440004">
    <property type="component" value="Unassembled WGS sequence"/>
</dbReference>
<evidence type="ECO:0000256" key="1">
    <source>
        <dbReference type="SAM" id="Phobius"/>
    </source>
</evidence>
<dbReference type="EMBL" id="WHNX01000001">
    <property type="protein sequence ID" value="MPW24346.1"/>
    <property type="molecule type" value="Genomic_DNA"/>
</dbReference>